<evidence type="ECO:0000256" key="3">
    <source>
        <dbReference type="ARBA" id="ARBA00022618"/>
    </source>
</evidence>
<name>A0A644SWQ8_9ZZZZ</name>
<dbReference type="InterPro" id="IPR010998">
    <property type="entry name" value="Integrase_recombinase_N"/>
</dbReference>
<protein>
    <submittedName>
        <fullName evidence="11">Tyrosine recombinase XerD</fullName>
    </submittedName>
</protein>
<accession>A0A644SWQ8</accession>
<dbReference type="GO" id="GO:0006310">
    <property type="term" value="P:DNA recombination"/>
    <property type="evidence" value="ECO:0007669"/>
    <property type="project" value="UniProtKB-KW"/>
</dbReference>
<dbReference type="PANTHER" id="PTHR30349">
    <property type="entry name" value="PHAGE INTEGRASE-RELATED"/>
    <property type="match status" value="1"/>
</dbReference>
<dbReference type="InterPro" id="IPR004107">
    <property type="entry name" value="Integrase_SAM-like_N"/>
</dbReference>
<reference evidence="11" key="1">
    <citation type="submission" date="2019-08" db="EMBL/GenBank/DDBJ databases">
        <authorList>
            <person name="Kucharzyk K."/>
            <person name="Murdoch R.W."/>
            <person name="Higgins S."/>
            <person name="Loffler F."/>
        </authorList>
    </citation>
    <scope>NUCLEOTIDE SEQUENCE</scope>
</reference>
<dbReference type="Gene3D" id="1.10.443.10">
    <property type="entry name" value="Intergrase catalytic core"/>
    <property type="match status" value="1"/>
</dbReference>
<keyword evidence="8" id="KW-0131">Cell cycle</keyword>
<dbReference type="PANTHER" id="PTHR30349:SF77">
    <property type="entry name" value="TYROSINE RECOMBINASE XERC"/>
    <property type="match status" value="1"/>
</dbReference>
<evidence type="ECO:0000256" key="4">
    <source>
        <dbReference type="ARBA" id="ARBA00022829"/>
    </source>
</evidence>
<dbReference type="GO" id="GO:0015074">
    <property type="term" value="P:DNA integration"/>
    <property type="evidence" value="ECO:0007669"/>
    <property type="project" value="UniProtKB-KW"/>
</dbReference>
<dbReference type="Gene3D" id="1.10.150.130">
    <property type="match status" value="1"/>
</dbReference>
<evidence type="ECO:0000256" key="5">
    <source>
        <dbReference type="ARBA" id="ARBA00022908"/>
    </source>
</evidence>
<feature type="domain" description="Core-binding (CB)" evidence="10">
    <location>
        <begin position="1"/>
        <end position="82"/>
    </location>
</feature>
<evidence type="ECO:0000256" key="2">
    <source>
        <dbReference type="ARBA" id="ARBA00022490"/>
    </source>
</evidence>
<proteinExistence type="inferred from homology"/>
<dbReference type="InterPro" id="IPR011010">
    <property type="entry name" value="DNA_brk_join_enz"/>
</dbReference>
<dbReference type="InterPro" id="IPR013762">
    <property type="entry name" value="Integrase-like_cat_sf"/>
</dbReference>
<sequence length="298" mass="33717">MDKKIEDYLAYLESVRGLSERTLRVYRDDLGRYEAFLGSCDIDSAGASEIRSFAGSLVMEGKAASSVNRALSTLRGYYRYRMRFGNLNTDPGREVENLSSERSLPRFMFEEEADKLMESIRGSDFSDLRDRALFEVLYSTGCRASEIVGMRVDRVDLSGSMIRVMGKGSKERVVFLGRMACQALSRYLPMRAMRLQMLKAEDHGRLFINRLGAPLSVRGLEKIVEKRKGASNFKKAISPHAFRHSFATHLVASGADIRVVQEMLGHSSISTTQVYTHVDMEHLRKVYELAHPHGAKER</sequence>
<organism evidence="11">
    <name type="scientific">bioreactor metagenome</name>
    <dbReference type="NCBI Taxonomy" id="1076179"/>
    <lineage>
        <taxon>unclassified sequences</taxon>
        <taxon>metagenomes</taxon>
        <taxon>ecological metagenomes</taxon>
    </lineage>
</organism>
<dbReference type="GO" id="GO:0007059">
    <property type="term" value="P:chromosome segregation"/>
    <property type="evidence" value="ECO:0007669"/>
    <property type="project" value="UniProtKB-KW"/>
</dbReference>
<keyword evidence="4" id="KW-0159">Chromosome partition</keyword>
<dbReference type="HAMAP" id="MF_01808">
    <property type="entry name" value="Recomb_XerC_XerD"/>
    <property type="match status" value="1"/>
</dbReference>
<evidence type="ECO:0000259" key="10">
    <source>
        <dbReference type="PROSITE" id="PS51900"/>
    </source>
</evidence>
<keyword evidence="3" id="KW-0132">Cell division</keyword>
<dbReference type="AlphaFoldDB" id="A0A644SWQ8"/>
<dbReference type="CDD" id="cd00798">
    <property type="entry name" value="INT_XerDC_C"/>
    <property type="match status" value="1"/>
</dbReference>
<dbReference type="GO" id="GO:0003677">
    <property type="term" value="F:DNA binding"/>
    <property type="evidence" value="ECO:0007669"/>
    <property type="project" value="UniProtKB-KW"/>
</dbReference>
<dbReference type="SUPFAM" id="SSF56349">
    <property type="entry name" value="DNA breaking-rejoining enzymes"/>
    <property type="match status" value="1"/>
</dbReference>
<dbReference type="InterPro" id="IPR044068">
    <property type="entry name" value="CB"/>
</dbReference>
<dbReference type="GO" id="GO:0005737">
    <property type="term" value="C:cytoplasm"/>
    <property type="evidence" value="ECO:0007669"/>
    <property type="project" value="UniProtKB-SubCell"/>
</dbReference>
<evidence type="ECO:0000256" key="8">
    <source>
        <dbReference type="ARBA" id="ARBA00023306"/>
    </source>
</evidence>
<dbReference type="InterPro" id="IPR023009">
    <property type="entry name" value="Tyrosine_recombinase_XerC/XerD"/>
</dbReference>
<evidence type="ECO:0000313" key="11">
    <source>
        <dbReference type="EMBL" id="MPL59043.1"/>
    </source>
</evidence>
<feature type="domain" description="Tyr recombinase" evidence="9">
    <location>
        <begin position="103"/>
        <end position="288"/>
    </location>
</feature>
<comment type="caution">
    <text evidence="11">The sequence shown here is derived from an EMBL/GenBank/DDBJ whole genome shotgun (WGS) entry which is preliminary data.</text>
</comment>
<dbReference type="PROSITE" id="PS51900">
    <property type="entry name" value="CB"/>
    <property type="match status" value="1"/>
</dbReference>
<evidence type="ECO:0000256" key="1">
    <source>
        <dbReference type="ARBA" id="ARBA00004496"/>
    </source>
</evidence>
<evidence type="ECO:0000256" key="6">
    <source>
        <dbReference type="ARBA" id="ARBA00023125"/>
    </source>
</evidence>
<dbReference type="InterPro" id="IPR002104">
    <property type="entry name" value="Integrase_catalytic"/>
</dbReference>
<keyword evidence="6" id="KW-0238">DNA-binding</keyword>
<dbReference type="InterPro" id="IPR050090">
    <property type="entry name" value="Tyrosine_recombinase_XerCD"/>
</dbReference>
<gene>
    <name evidence="11" type="primary">xerD_5</name>
    <name evidence="11" type="ORF">SDC9_04591</name>
</gene>
<keyword evidence="7" id="KW-0233">DNA recombination</keyword>
<dbReference type="Pfam" id="PF02899">
    <property type="entry name" value="Phage_int_SAM_1"/>
    <property type="match status" value="1"/>
</dbReference>
<evidence type="ECO:0000259" key="9">
    <source>
        <dbReference type="PROSITE" id="PS51898"/>
    </source>
</evidence>
<dbReference type="PROSITE" id="PS51898">
    <property type="entry name" value="TYR_RECOMBINASE"/>
    <property type="match status" value="1"/>
</dbReference>
<evidence type="ECO:0000256" key="7">
    <source>
        <dbReference type="ARBA" id="ARBA00023172"/>
    </source>
</evidence>
<keyword evidence="5" id="KW-0229">DNA integration</keyword>
<dbReference type="GO" id="GO:0051301">
    <property type="term" value="P:cell division"/>
    <property type="evidence" value="ECO:0007669"/>
    <property type="project" value="UniProtKB-KW"/>
</dbReference>
<dbReference type="Pfam" id="PF00589">
    <property type="entry name" value="Phage_integrase"/>
    <property type="match status" value="1"/>
</dbReference>
<dbReference type="EMBL" id="VSSQ01000008">
    <property type="protein sequence ID" value="MPL59043.1"/>
    <property type="molecule type" value="Genomic_DNA"/>
</dbReference>
<keyword evidence="2" id="KW-0963">Cytoplasm</keyword>
<comment type="subcellular location">
    <subcellularLocation>
        <location evidence="1">Cytoplasm</location>
    </subcellularLocation>
</comment>
<dbReference type="NCBIfam" id="NF001399">
    <property type="entry name" value="PRK00283.1"/>
    <property type="match status" value="1"/>
</dbReference>